<dbReference type="GO" id="GO:0055129">
    <property type="term" value="P:L-proline biosynthetic process"/>
    <property type="evidence" value="ECO:0007669"/>
    <property type="project" value="TreeGrafter"/>
</dbReference>
<dbReference type="PANTHER" id="PTHR11645:SF62">
    <property type="entry name" value="PYRROLINE-5-CARBOXYLATE REDUCTASE"/>
    <property type="match status" value="1"/>
</dbReference>
<dbReference type="RefSeq" id="XP_012249203.1">
    <property type="nucleotide sequence ID" value="XM_012393780.1"/>
</dbReference>
<proteinExistence type="inferred from homology"/>
<evidence type="ECO:0000256" key="1">
    <source>
        <dbReference type="ARBA" id="ARBA00005525"/>
    </source>
</evidence>
<dbReference type="Gene3D" id="3.40.50.720">
    <property type="entry name" value="NAD(P)-binding Rossmann-like Domain"/>
    <property type="match status" value="1"/>
</dbReference>
<evidence type="ECO:0000313" key="4">
    <source>
        <dbReference type="RefSeq" id="XP_012249203.1"/>
    </source>
</evidence>
<feature type="domain" description="Pyrroline-5-carboxylate reductase catalytic N-terminal" evidence="2">
    <location>
        <begin position="6"/>
        <end position="49"/>
    </location>
</feature>
<protein>
    <submittedName>
        <fullName evidence="4">Pyrroline-5-carboxylate reductase-like</fullName>
    </submittedName>
</protein>
<feature type="non-terminal residue" evidence="4">
    <location>
        <position position="1"/>
    </location>
</feature>
<dbReference type="GeneID" id="105682038"/>
<dbReference type="OrthoDB" id="10263291at2759"/>
<dbReference type="SUPFAM" id="SSF51735">
    <property type="entry name" value="NAD(P)-binding Rossmann-fold domains"/>
    <property type="match status" value="1"/>
</dbReference>
<evidence type="ECO:0000259" key="2">
    <source>
        <dbReference type="Pfam" id="PF03807"/>
    </source>
</evidence>
<dbReference type="AlphaFoldDB" id="A0A6P3V632"/>
<name>A0A6P3V632_BOMIM</name>
<dbReference type="GO" id="GO:0004735">
    <property type="term" value="F:pyrroline-5-carboxylate reductase activity"/>
    <property type="evidence" value="ECO:0007669"/>
    <property type="project" value="TreeGrafter"/>
</dbReference>
<comment type="similarity">
    <text evidence="1">Belongs to the pyrroline-5-carboxylate reductase family.</text>
</comment>
<organism evidence="3 4">
    <name type="scientific">Bombus impatiens</name>
    <name type="common">Bumblebee</name>
    <dbReference type="NCBI Taxonomy" id="132113"/>
    <lineage>
        <taxon>Eukaryota</taxon>
        <taxon>Metazoa</taxon>
        <taxon>Ecdysozoa</taxon>
        <taxon>Arthropoda</taxon>
        <taxon>Hexapoda</taxon>
        <taxon>Insecta</taxon>
        <taxon>Pterygota</taxon>
        <taxon>Neoptera</taxon>
        <taxon>Endopterygota</taxon>
        <taxon>Hymenoptera</taxon>
        <taxon>Apocrita</taxon>
        <taxon>Aculeata</taxon>
        <taxon>Apoidea</taxon>
        <taxon>Anthophila</taxon>
        <taxon>Apidae</taxon>
        <taxon>Bombus</taxon>
        <taxon>Pyrobombus</taxon>
    </lineage>
</organism>
<reference evidence="4" key="1">
    <citation type="submission" date="2025-08" db="UniProtKB">
        <authorList>
            <consortium name="RefSeq"/>
        </authorList>
    </citation>
    <scope>IDENTIFICATION</scope>
</reference>
<feature type="non-terminal residue" evidence="4">
    <location>
        <position position="81"/>
    </location>
</feature>
<accession>A0A6P3V632</accession>
<gene>
    <name evidence="4" type="primary">LOC105682038</name>
</gene>
<sequence>QEIGSNTVFSNAPVVDYGDVLILAVKPQVVPMVLPDLKNYRKLLLSIAMGIPLASLEKAVPNGTPVIRVMPNTPAIVGCGA</sequence>
<dbReference type="PANTHER" id="PTHR11645">
    <property type="entry name" value="PYRROLINE-5-CARBOXYLATE REDUCTASE"/>
    <property type="match status" value="1"/>
</dbReference>
<dbReference type="InterPro" id="IPR036291">
    <property type="entry name" value="NAD(P)-bd_dom_sf"/>
</dbReference>
<dbReference type="KEGG" id="bim:105682038"/>
<dbReference type="InterPro" id="IPR028939">
    <property type="entry name" value="P5C_Rdtase_cat_N"/>
</dbReference>
<keyword evidence="3" id="KW-1185">Reference proteome</keyword>
<dbReference type="Pfam" id="PF03807">
    <property type="entry name" value="F420_oxidored"/>
    <property type="match status" value="1"/>
</dbReference>
<evidence type="ECO:0000313" key="3">
    <source>
        <dbReference type="Proteomes" id="UP000515180"/>
    </source>
</evidence>
<dbReference type="Proteomes" id="UP000515180">
    <property type="component" value="Unplaced"/>
</dbReference>